<name>A0A3M7PSW4_BRAPC</name>
<evidence type="ECO:0000313" key="2">
    <source>
        <dbReference type="Proteomes" id="UP000276133"/>
    </source>
</evidence>
<accession>A0A3M7PSW4</accession>
<dbReference type="Proteomes" id="UP000276133">
    <property type="component" value="Unassembled WGS sequence"/>
</dbReference>
<comment type="caution">
    <text evidence="1">The sequence shown here is derived from an EMBL/GenBank/DDBJ whole genome shotgun (WGS) entry which is preliminary data.</text>
</comment>
<keyword evidence="2" id="KW-1185">Reference proteome</keyword>
<evidence type="ECO:0000313" key="1">
    <source>
        <dbReference type="EMBL" id="RNA02242.1"/>
    </source>
</evidence>
<protein>
    <submittedName>
        <fullName evidence="1">Uncharacterized protein</fullName>
    </submittedName>
</protein>
<organism evidence="1 2">
    <name type="scientific">Brachionus plicatilis</name>
    <name type="common">Marine rotifer</name>
    <name type="synonym">Brachionus muelleri</name>
    <dbReference type="NCBI Taxonomy" id="10195"/>
    <lineage>
        <taxon>Eukaryota</taxon>
        <taxon>Metazoa</taxon>
        <taxon>Spiralia</taxon>
        <taxon>Gnathifera</taxon>
        <taxon>Rotifera</taxon>
        <taxon>Eurotatoria</taxon>
        <taxon>Monogononta</taxon>
        <taxon>Pseudotrocha</taxon>
        <taxon>Ploima</taxon>
        <taxon>Brachionidae</taxon>
        <taxon>Brachionus</taxon>
    </lineage>
</organism>
<dbReference type="AlphaFoldDB" id="A0A3M7PSW4"/>
<dbReference type="EMBL" id="REGN01008962">
    <property type="protein sequence ID" value="RNA02242.1"/>
    <property type="molecule type" value="Genomic_DNA"/>
</dbReference>
<gene>
    <name evidence="1" type="ORF">BpHYR1_049874</name>
</gene>
<sequence>MSKLSMKEINYVTYSQLGRILTLMGVFLSENKYLIDFFDLTSGRVIEIKTSRLKFNILSILYFFNL</sequence>
<reference evidence="1 2" key="1">
    <citation type="journal article" date="2018" name="Sci. Rep.">
        <title>Genomic signatures of local adaptation to the degree of environmental predictability in rotifers.</title>
        <authorList>
            <person name="Franch-Gras L."/>
            <person name="Hahn C."/>
            <person name="Garcia-Roger E.M."/>
            <person name="Carmona M.J."/>
            <person name="Serra M."/>
            <person name="Gomez A."/>
        </authorList>
    </citation>
    <scope>NUCLEOTIDE SEQUENCE [LARGE SCALE GENOMIC DNA]</scope>
    <source>
        <strain evidence="1">HYR1</strain>
    </source>
</reference>
<proteinExistence type="predicted"/>